<name>A0A8T0J6D1_CERPU</name>
<organism evidence="2 3">
    <name type="scientific">Ceratodon purpureus</name>
    <name type="common">Fire moss</name>
    <name type="synonym">Dicranum purpureum</name>
    <dbReference type="NCBI Taxonomy" id="3225"/>
    <lineage>
        <taxon>Eukaryota</taxon>
        <taxon>Viridiplantae</taxon>
        <taxon>Streptophyta</taxon>
        <taxon>Embryophyta</taxon>
        <taxon>Bryophyta</taxon>
        <taxon>Bryophytina</taxon>
        <taxon>Bryopsida</taxon>
        <taxon>Dicranidae</taxon>
        <taxon>Pseudoditrichales</taxon>
        <taxon>Ditrichaceae</taxon>
        <taxon>Ceratodon</taxon>
    </lineage>
</organism>
<feature type="compositionally biased region" description="Polar residues" evidence="1">
    <location>
        <begin position="193"/>
        <end position="214"/>
    </location>
</feature>
<dbReference type="EMBL" id="CM026421">
    <property type="protein sequence ID" value="KAG0590363.1"/>
    <property type="molecule type" value="Genomic_DNA"/>
</dbReference>
<sequence length="493" mass="54317">MNYLTSTMQDYQPILVGAGCLALGYMYGRHCRAVMENQGDAPTTSDAACCAQITESFNYISDHAAVDSKNAAAERPSEADSDYSGRGVIEKREKYSKRDLAQLDVFDPEFFHKMPRKKEDMIWAQTAFKKLKSTPLRREVVRTKAELDQDSDDEVLAQRLEYFTKSASGTRQSVNKPRESGLLKPSNKKKSTPNHVTTSCEAKSAQDTTDSQKLVSKGAARSLSGLGALATPLNDDDDDDDDQGESSLEDTCRSPKTLCLTCSAGDEQDSVLERGCQVELTNSALQTETITLPSAKPSTIVITTNCTVINDLLEENLENDIDVGLMDSADDHPVLLPHEADMNSPDATMEVDAHRDTPDAAMLRSRQGVTRVELPTSPPPELLHVQDRCVGEVKVPLHKLLKAEIYSLLHATDCGKVQRRNPRWYLGKTKSISFRWFGKMSALASTWRKRKLWRRRSKAKKVAVPAPEPETLSSCAAVIQQSDTTGASKVGTA</sequence>
<keyword evidence="3" id="KW-1185">Reference proteome</keyword>
<feature type="region of interest" description="Disordered" evidence="1">
    <location>
        <begin position="167"/>
        <end position="251"/>
    </location>
</feature>
<evidence type="ECO:0000313" key="2">
    <source>
        <dbReference type="EMBL" id="KAG0590363.1"/>
    </source>
</evidence>
<feature type="compositionally biased region" description="Low complexity" evidence="1">
    <location>
        <begin position="216"/>
        <end position="230"/>
    </location>
</feature>
<comment type="caution">
    <text evidence="2">The sequence shown here is derived from an EMBL/GenBank/DDBJ whole genome shotgun (WGS) entry which is preliminary data.</text>
</comment>
<feature type="compositionally biased region" description="Acidic residues" evidence="1">
    <location>
        <begin position="234"/>
        <end position="248"/>
    </location>
</feature>
<evidence type="ECO:0000256" key="1">
    <source>
        <dbReference type="SAM" id="MobiDB-lite"/>
    </source>
</evidence>
<accession>A0A8T0J6D1</accession>
<gene>
    <name evidence="2" type="ORF">KC19_1G093700</name>
</gene>
<evidence type="ECO:0000313" key="3">
    <source>
        <dbReference type="Proteomes" id="UP000822688"/>
    </source>
</evidence>
<dbReference type="AlphaFoldDB" id="A0A8T0J6D1"/>
<proteinExistence type="predicted"/>
<reference evidence="2" key="1">
    <citation type="submission" date="2020-06" db="EMBL/GenBank/DDBJ databases">
        <title>WGS assembly of Ceratodon purpureus strain R40.</title>
        <authorList>
            <person name="Carey S.B."/>
            <person name="Jenkins J."/>
            <person name="Shu S."/>
            <person name="Lovell J.T."/>
            <person name="Sreedasyam A."/>
            <person name="Maumus F."/>
            <person name="Tiley G.P."/>
            <person name="Fernandez-Pozo N."/>
            <person name="Barry K."/>
            <person name="Chen C."/>
            <person name="Wang M."/>
            <person name="Lipzen A."/>
            <person name="Daum C."/>
            <person name="Saski C.A."/>
            <person name="Payton A.C."/>
            <person name="Mcbreen J.C."/>
            <person name="Conrad R.E."/>
            <person name="Kollar L.M."/>
            <person name="Olsson S."/>
            <person name="Huttunen S."/>
            <person name="Landis J.B."/>
            <person name="Wickett N.J."/>
            <person name="Johnson M.G."/>
            <person name="Rensing S.A."/>
            <person name="Grimwood J."/>
            <person name="Schmutz J."/>
            <person name="Mcdaniel S.F."/>
        </authorList>
    </citation>
    <scope>NUCLEOTIDE SEQUENCE</scope>
    <source>
        <strain evidence="2">R40</strain>
    </source>
</reference>
<protein>
    <submittedName>
        <fullName evidence="2">Uncharacterized protein</fullName>
    </submittedName>
</protein>
<dbReference type="Proteomes" id="UP000822688">
    <property type="component" value="Chromosome 1"/>
</dbReference>